<protein>
    <recommendedName>
        <fullName evidence="6">Dihydrolipoamide acetyltransferase component of pyruvate dehydrogenase complex</fullName>
        <ecNumber evidence="6">2.3.1.-</ecNumber>
    </recommendedName>
</protein>
<dbReference type="PANTHER" id="PTHR43178:SF5">
    <property type="entry name" value="LIPOAMIDE ACYLTRANSFERASE COMPONENT OF BRANCHED-CHAIN ALPHA-KETO ACID DEHYDROGENASE COMPLEX, MITOCHONDRIAL"/>
    <property type="match status" value="1"/>
</dbReference>
<dbReference type="SUPFAM" id="SSF47005">
    <property type="entry name" value="Peripheral subunit-binding domain of 2-oxo acid dehydrogenase complex"/>
    <property type="match status" value="1"/>
</dbReference>
<gene>
    <name evidence="10" type="primary">acoC</name>
    <name evidence="10" type="ORF">SSV_1021</name>
</gene>
<evidence type="ECO:0000256" key="2">
    <source>
        <dbReference type="ARBA" id="ARBA00007317"/>
    </source>
</evidence>
<evidence type="ECO:0000313" key="10">
    <source>
        <dbReference type="EMBL" id="CEL90321.1"/>
    </source>
</evidence>
<dbReference type="SUPFAM" id="SSF51230">
    <property type="entry name" value="Single hybrid motif"/>
    <property type="match status" value="1"/>
</dbReference>
<dbReference type="EMBL" id="CDMW01000001">
    <property type="protein sequence ID" value="CEL90321.1"/>
    <property type="molecule type" value="Genomic_DNA"/>
</dbReference>
<dbReference type="InterPro" id="IPR000089">
    <property type="entry name" value="Biotin_lipoyl"/>
</dbReference>
<dbReference type="RefSeq" id="WP_072073960.1">
    <property type="nucleotide sequence ID" value="NZ_CDMW01000001.1"/>
</dbReference>
<accession>A0A0B7GKX2</accession>
<feature type="domain" description="Lipoyl-binding" evidence="8">
    <location>
        <begin position="2"/>
        <end position="80"/>
    </location>
</feature>
<evidence type="ECO:0000256" key="6">
    <source>
        <dbReference type="RuleBase" id="RU003423"/>
    </source>
</evidence>
<dbReference type="InterPro" id="IPR004167">
    <property type="entry name" value="PSBD"/>
</dbReference>
<dbReference type="GO" id="GO:0005737">
    <property type="term" value="C:cytoplasm"/>
    <property type="evidence" value="ECO:0007669"/>
    <property type="project" value="TreeGrafter"/>
</dbReference>
<keyword evidence="4 6" id="KW-0450">Lipoyl</keyword>
<dbReference type="Pfam" id="PF00198">
    <property type="entry name" value="2-oxoacid_dh"/>
    <property type="match status" value="1"/>
</dbReference>
<evidence type="ECO:0000256" key="1">
    <source>
        <dbReference type="ARBA" id="ARBA00001938"/>
    </source>
</evidence>
<dbReference type="GO" id="GO:0016407">
    <property type="term" value="F:acetyltransferase activity"/>
    <property type="evidence" value="ECO:0007669"/>
    <property type="project" value="TreeGrafter"/>
</dbReference>
<dbReference type="PANTHER" id="PTHR43178">
    <property type="entry name" value="DIHYDROLIPOAMIDE ACETYLTRANSFERASE COMPONENT OF PYRUVATE DEHYDROGENASE COMPLEX"/>
    <property type="match status" value="1"/>
</dbReference>
<keyword evidence="5 6" id="KW-0012">Acyltransferase</keyword>
<dbReference type="EC" id="2.3.1.-" evidence="6"/>
<dbReference type="InterPro" id="IPR050743">
    <property type="entry name" value="2-oxoacid_DH_E2_comp"/>
</dbReference>
<feature type="region of interest" description="Disordered" evidence="7">
    <location>
        <begin position="85"/>
        <end position="108"/>
    </location>
</feature>
<evidence type="ECO:0000259" key="9">
    <source>
        <dbReference type="PROSITE" id="PS51826"/>
    </source>
</evidence>
<dbReference type="AlphaFoldDB" id="A0A0B7GKX2"/>
<evidence type="ECO:0000256" key="3">
    <source>
        <dbReference type="ARBA" id="ARBA00022679"/>
    </source>
</evidence>
<dbReference type="InterPro" id="IPR001078">
    <property type="entry name" value="2-oxoacid_DH_actylTfrase"/>
</dbReference>
<dbReference type="Gene3D" id="3.30.559.10">
    <property type="entry name" value="Chloramphenicol acetyltransferase-like domain"/>
    <property type="match status" value="1"/>
</dbReference>
<proteinExistence type="inferred from homology"/>
<organism evidence="10 11">
    <name type="scientific">Streptococcus sanguinis</name>
    <dbReference type="NCBI Taxonomy" id="1305"/>
    <lineage>
        <taxon>Bacteria</taxon>
        <taxon>Bacillati</taxon>
        <taxon>Bacillota</taxon>
        <taxon>Bacilli</taxon>
        <taxon>Lactobacillales</taxon>
        <taxon>Streptococcaceae</taxon>
        <taxon>Streptococcus</taxon>
    </lineage>
</organism>
<evidence type="ECO:0000256" key="5">
    <source>
        <dbReference type="ARBA" id="ARBA00023315"/>
    </source>
</evidence>
<sequence length="419" mass="44735">MATEIVMPKLGLTMTEGLINNWLVKEGDTVAAGQPVLEISSEKLTSDVEAPSAGVILKIISQAGDTVPCKKVIAWIGEAGESIPGMETEEVSANKSESDKGAVDSEPELAEKTVAASSNTVGKNEKGRIFITPLARKIAKEKGYDISMISGTGGKGRITRRDVENHKPEALPTQAPESSLAVLQPTSQADYGAGLTGMRKTIAERMMNSLQTSAQVTLHRKVDISQLMAFRQDMKDKVASPLENGEISITTLLTKAVAKALKDHPQLNAWYFNGQYQEVEDIHIGIATALSDGLVVPVIRHVDKLTLADLGLAIKTEANQARKGALDPALYSGSTFSITNLGGAGIEYFTPILNTPEVAILGVGALQTALALDSQGQVYEHKFLPLSLTFDHQVVDGQPAAEFLASLADKLESPYDLVF</sequence>
<dbReference type="Pfam" id="PF02817">
    <property type="entry name" value="E3_binding"/>
    <property type="match status" value="1"/>
</dbReference>
<dbReference type="SUPFAM" id="SSF52777">
    <property type="entry name" value="CoA-dependent acyltransferases"/>
    <property type="match status" value="1"/>
</dbReference>
<comment type="similarity">
    <text evidence="2 6">Belongs to the 2-oxoacid dehydrogenase family.</text>
</comment>
<dbReference type="InterPro" id="IPR023213">
    <property type="entry name" value="CAT-like_dom_sf"/>
</dbReference>
<dbReference type="InterPro" id="IPR036625">
    <property type="entry name" value="E3-bd_dom_sf"/>
</dbReference>
<dbReference type="PROSITE" id="PS50968">
    <property type="entry name" value="BIOTINYL_LIPOYL"/>
    <property type="match status" value="1"/>
</dbReference>
<evidence type="ECO:0000256" key="7">
    <source>
        <dbReference type="SAM" id="MobiDB-lite"/>
    </source>
</evidence>
<evidence type="ECO:0000313" key="11">
    <source>
        <dbReference type="Proteomes" id="UP000183504"/>
    </source>
</evidence>
<evidence type="ECO:0000256" key="4">
    <source>
        <dbReference type="ARBA" id="ARBA00022823"/>
    </source>
</evidence>
<dbReference type="GO" id="GO:0031405">
    <property type="term" value="F:lipoic acid binding"/>
    <property type="evidence" value="ECO:0007669"/>
    <property type="project" value="TreeGrafter"/>
</dbReference>
<dbReference type="Gene3D" id="2.40.50.100">
    <property type="match status" value="1"/>
</dbReference>
<evidence type="ECO:0000259" key="8">
    <source>
        <dbReference type="PROSITE" id="PS50968"/>
    </source>
</evidence>
<keyword evidence="3 6" id="KW-0808">Transferase</keyword>
<reference evidence="10 11" key="1">
    <citation type="submission" date="2015-01" db="EMBL/GenBank/DDBJ databases">
        <authorList>
            <person name="Pelicic Vladimir"/>
        </authorList>
    </citation>
    <scope>NUCLEOTIDE SEQUENCE [LARGE SCALE GENOMIC DNA]</scope>
    <source>
        <strain evidence="10 11">2908</strain>
    </source>
</reference>
<name>A0A0B7GKX2_STRSA</name>
<comment type="cofactor">
    <cofactor evidence="1 6">
        <name>(R)-lipoate</name>
        <dbReference type="ChEBI" id="CHEBI:83088"/>
    </cofactor>
</comment>
<dbReference type="Gene3D" id="4.10.320.10">
    <property type="entry name" value="E3-binding domain"/>
    <property type="match status" value="1"/>
</dbReference>
<feature type="domain" description="Peripheral subunit-binding (PSBD)" evidence="9">
    <location>
        <begin position="130"/>
        <end position="167"/>
    </location>
</feature>
<dbReference type="Pfam" id="PF00364">
    <property type="entry name" value="Biotin_lipoyl"/>
    <property type="match status" value="1"/>
</dbReference>
<dbReference type="PROSITE" id="PS51826">
    <property type="entry name" value="PSBD"/>
    <property type="match status" value="1"/>
</dbReference>
<dbReference type="InterPro" id="IPR011053">
    <property type="entry name" value="Single_hybrid_motif"/>
</dbReference>
<dbReference type="Proteomes" id="UP000183504">
    <property type="component" value="Unassembled WGS sequence"/>
</dbReference>
<dbReference type="CDD" id="cd06849">
    <property type="entry name" value="lipoyl_domain"/>
    <property type="match status" value="1"/>
</dbReference>